<dbReference type="Gene3D" id="3.30.40.10">
    <property type="entry name" value="Zinc/RING finger domain, C3HC4 (zinc finger)"/>
    <property type="match status" value="2"/>
</dbReference>
<sequence length="331" mass="37177">MFTPIMTPRSRPSAGDYQYVDEAAVDAELKCSICTRPFQVAASLQSCGHVFCQTCITTWISQQNSCPMCRRIISPGEIKPITARNFINMLDNILVYCSHCNVTNIRRGDMGSHLKKCPMIVISCSAADIKCPWKGPRKEMSKHLSLCIFQQIRPLIETLQTDAKSKANVCNQLRERIDEMDKMLQEQSRFIRAFMNNGRPMSDCCIALSPDHCKIMQHAGGAQNQSTNRLFCSVCRSNVSSGSISLHHCDGGCICQSCIKNYCSDLATIQALPRQQTMLEFRPRLDASSRNRQLLRKRDKATPARQTQNVAISESVSLLNVPQTTHRYACD</sequence>
<dbReference type="GO" id="GO:0008270">
    <property type="term" value="F:zinc ion binding"/>
    <property type="evidence" value="ECO:0007669"/>
    <property type="project" value="UniProtKB-KW"/>
</dbReference>
<dbReference type="SUPFAM" id="SSF57850">
    <property type="entry name" value="RING/U-box"/>
    <property type="match status" value="1"/>
</dbReference>
<evidence type="ECO:0000259" key="5">
    <source>
        <dbReference type="PROSITE" id="PS50089"/>
    </source>
</evidence>
<keyword evidence="2 4" id="KW-0863">Zinc-finger</keyword>
<dbReference type="PROSITE" id="PS50089">
    <property type="entry name" value="ZF_RING_2"/>
    <property type="match status" value="1"/>
</dbReference>
<dbReference type="SMART" id="SM00184">
    <property type="entry name" value="RING"/>
    <property type="match status" value="1"/>
</dbReference>
<dbReference type="PANTHER" id="PTHR46016:SF1">
    <property type="entry name" value="RING-TYPE DOMAIN-CONTAINING PROTEIN"/>
    <property type="match status" value="1"/>
</dbReference>
<dbReference type="Proteomes" id="UP000663824">
    <property type="component" value="Unassembled WGS sequence"/>
</dbReference>
<protein>
    <recommendedName>
        <fullName evidence="5">RING-type domain-containing protein</fullName>
    </recommendedName>
</protein>
<dbReference type="PROSITE" id="PS00518">
    <property type="entry name" value="ZF_RING_1"/>
    <property type="match status" value="1"/>
</dbReference>
<keyword evidence="3" id="KW-0862">Zinc</keyword>
<dbReference type="PANTHER" id="PTHR46016">
    <property type="entry name" value="ZINC FINGER, RING/FYVE/PHD-TYPE"/>
    <property type="match status" value="1"/>
</dbReference>
<name>A0A816SZ81_9BILA</name>
<dbReference type="InterPro" id="IPR001841">
    <property type="entry name" value="Znf_RING"/>
</dbReference>
<feature type="domain" description="RING-type" evidence="5">
    <location>
        <begin position="31"/>
        <end position="70"/>
    </location>
</feature>
<dbReference type="GO" id="GO:0000209">
    <property type="term" value="P:protein polyubiquitination"/>
    <property type="evidence" value="ECO:0007669"/>
    <property type="project" value="TreeGrafter"/>
</dbReference>
<dbReference type="InterPro" id="IPR013083">
    <property type="entry name" value="Znf_RING/FYVE/PHD"/>
</dbReference>
<dbReference type="InterPro" id="IPR051438">
    <property type="entry name" value="RNF_E3_ubiq-protein_ligase"/>
</dbReference>
<evidence type="ECO:0000256" key="4">
    <source>
        <dbReference type="PROSITE-ProRule" id="PRU00175"/>
    </source>
</evidence>
<comment type="caution">
    <text evidence="6">The sequence shown here is derived from an EMBL/GenBank/DDBJ whole genome shotgun (WGS) entry which is preliminary data.</text>
</comment>
<dbReference type="Pfam" id="PF13639">
    <property type="entry name" value="zf-RING_2"/>
    <property type="match status" value="1"/>
</dbReference>
<proteinExistence type="predicted"/>
<evidence type="ECO:0000256" key="2">
    <source>
        <dbReference type="ARBA" id="ARBA00022771"/>
    </source>
</evidence>
<dbReference type="GO" id="GO:0006511">
    <property type="term" value="P:ubiquitin-dependent protein catabolic process"/>
    <property type="evidence" value="ECO:0007669"/>
    <property type="project" value="TreeGrafter"/>
</dbReference>
<evidence type="ECO:0000313" key="7">
    <source>
        <dbReference type="Proteomes" id="UP000663824"/>
    </source>
</evidence>
<accession>A0A816SZ81</accession>
<dbReference type="SUPFAM" id="SSF49599">
    <property type="entry name" value="TRAF domain-like"/>
    <property type="match status" value="1"/>
</dbReference>
<keyword evidence="1" id="KW-0479">Metal-binding</keyword>
<dbReference type="EMBL" id="CAJNRE010010330">
    <property type="protein sequence ID" value="CAF2089804.1"/>
    <property type="molecule type" value="Genomic_DNA"/>
</dbReference>
<reference evidence="6" key="1">
    <citation type="submission" date="2021-02" db="EMBL/GenBank/DDBJ databases">
        <authorList>
            <person name="Nowell W R."/>
        </authorList>
    </citation>
    <scope>NUCLEOTIDE SEQUENCE</scope>
</reference>
<gene>
    <name evidence="6" type="ORF">MBJ925_LOCUS20134</name>
</gene>
<evidence type="ECO:0000313" key="6">
    <source>
        <dbReference type="EMBL" id="CAF2089804.1"/>
    </source>
</evidence>
<evidence type="ECO:0000256" key="1">
    <source>
        <dbReference type="ARBA" id="ARBA00022723"/>
    </source>
</evidence>
<dbReference type="InterPro" id="IPR017907">
    <property type="entry name" value="Znf_RING_CS"/>
</dbReference>
<evidence type="ECO:0000256" key="3">
    <source>
        <dbReference type="ARBA" id="ARBA00022833"/>
    </source>
</evidence>
<dbReference type="AlphaFoldDB" id="A0A816SZ81"/>
<organism evidence="6 7">
    <name type="scientific">Rotaria magnacalcarata</name>
    <dbReference type="NCBI Taxonomy" id="392030"/>
    <lineage>
        <taxon>Eukaryota</taxon>
        <taxon>Metazoa</taxon>
        <taxon>Spiralia</taxon>
        <taxon>Gnathifera</taxon>
        <taxon>Rotifera</taxon>
        <taxon>Eurotatoria</taxon>
        <taxon>Bdelloidea</taxon>
        <taxon>Philodinida</taxon>
        <taxon>Philodinidae</taxon>
        <taxon>Rotaria</taxon>
    </lineage>
</organism>
<dbReference type="GO" id="GO:0061630">
    <property type="term" value="F:ubiquitin protein ligase activity"/>
    <property type="evidence" value="ECO:0007669"/>
    <property type="project" value="TreeGrafter"/>
</dbReference>